<accession>A0A9W7KP77</accession>
<sequence length="94" mass="10523">MRKGFKNVEAVLLADVGAGDPAVLCAALLHDTLEDTQTTLVERRERFGEEVAGPADWPLARKREYFEWAKAVANRMRGTLPVHPNRHGTWGPTR</sequence>
<dbReference type="OrthoDB" id="9802385at2"/>
<dbReference type="SUPFAM" id="SSF109604">
    <property type="entry name" value="HD-domain/PDEase-like"/>
    <property type="match status" value="1"/>
</dbReference>
<name>A0A9W7KP77_9PROT</name>
<keyword evidence="2" id="KW-1185">Reference proteome</keyword>
<dbReference type="GO" id="GO:0008893">
    <property type="term" value="F:guanosine-3',5'-bis(diphosphate) 3'-diphosphatase activity"/>
    <property type="evidence" value="ECO:0007669"/>
    <property type="project" value="TreeGrafter"/>
</dbReference>
<dbReference type="Gene3D" id="1.10.3210.10">
    <property type="entry name" value="Hypothetical protein af1432"/>
    <property type="match status" value="1"/>
</dbReference>
<proteinExistence type="predicted"/>
<dbReference type="PANTHER" id="PTHR46246:SF1">
    <property type="entry name" value="GUANOSINE-3',5'-BIS(DIPHOSPHATE) 3'-PYROPHOSPHOHYDROLASE MESH1"/>
    <property type="match status" value="1"/>
</dbReference>
<comment type="caution">
    <text evidence="1">The sequence shown here is derived from an EMBL/GenBank/DDBJ whole genome shotgun (WGS) entry which is preliminary data.</text>
</comment>
<gene>
    <name evidence="1" type="ORF">DS843_29840</name>
</gene>
<organism evidence="1 2">
    <name type="scientific">Roseomonas genomospecies 6</name>
    <dbReference type="NCBI Taxonomy" id="214106"/>
    <lineage>
        <taxon>Bacteria</taxon>
        <taxon>Pseudomonadati</taxon>
        <taxon>Pseudomonadota</taxon>
        <taxon>Alphaproteobacteria</taxon>
        <taxon>Acetobacterales</taxon>
        <taxon>Roseomonadaceae</taxon>
        <taxon>Roseomonas</taxon>
    </lineage>
</organism>
<dbReference type="EMBL" id="QOKW01000050">
    <property type="protein sequence ID" value="KAA0675833.1"/>
    <property type="molecule type" value="Genomic_DNA"/>
</dbReference>
<evidence type="ECO:0000313" key="1">
    <source>
        <dbReference type="EMBL" id="KAA0675833.1"/>
    </source>
</evidence>
<dbReference type="InterPro" id="IPR052194">
    <property type="entry name" value="MESH1"/>
</dbReference>
<dbReference type="Proteomes" id="UP000480854">
    <property type="component" value="Unassembled WGS sequence"/>
</dbReference>
<evidence type="ECO:0000313" key="2">
    <source>
        <dbReference type="Proteomes" id="UP000480854"/>
    </source>
</evidence>
<protein>
    <submittedName>
        <fullName evidence="1">HD domain-containing protein</fullName>
    </submittedName>
</protein>
<reference evidence="1 2" key="1">
    <citation type="submission" date="2018-07" db="EMBL/GenBank/DDBJ databases">
        <title>Genome sequence of Azospirillum sp. ATCC 49961.</title>
        <authorList>
            <person name="Sant'Anna F.H."/>
            <person name="Baldani J.I."/>
            <person name="Zilli J.E."/>
            <person name="Reis V.M."/>
            <person name="Hartmann A."/>
            <person name="Cruz L."/>
            <person name="de Souza E.M."/>
            <person name="de Oliveira Pedrosa F."/>
            <person name="Passaglia L.M.P."/>
        </authorList>
    </citation>
    <scope>NUCLEOTIDE SEQUENCE [LARGE SCALE GENOMIC DNA]</scope>
    <source>
        <strain evidence="1 2">ATCC 49961</strain>
    </source>
</reference>
<dbReference type="PANTHER" id="PTHR46246">
    <property type="entry name" value="GUANOSINE-3',5'-BIS(DIPHOSPHATE) 3'-PYROPHOSPHOHYDROLASE MESH1"/>
    <property type="match status" value="1"/>
</dbReference>
<dbReference type="AlphaFoldDB" id="A0A9W7KP77"/>